<comment type="similarity">
    <text evidence="1">Belongs to the beta type-B retroviral polymerase family. HERV class-II K(HML-2) pol subfamily.</text>
</comment>
<evidence type="ECO:0000313" key="13">
    <source>
        <dbReference type="Proteomes" id="UP000830375"/>
    </source>
</evidence>
<evidence type="ECO:0000256" key="4">
    <source>
        <dbReference type="ARBA" id="ARBA00022695"/>
    </source>
</evidence>
<dbReference type="PANTHER" id="PTHR33050:SF7">
    <property type="entry name" value="RIBONUCLEASE H"/>
    <property type="match status" value="1"/>
</dbReference>
<dbReference type="Gene3D" id="1.10.150.130">
    <property type="match status" value="1"/>
</dbReference>
<dbReference type="Gene3D" id="3.10.10.10">
    <property type="entry name" value="HIV Type 1 Reverse Transcriptase, subunit A, domain 1"/>
    <property type="match status" value="1"/>
</dbReference>
<keyword evidence="13" id="KW-1185">Reference proteome</keyword>
<keyword evidence="3" id="KW-0808">Transferase</keyword>
<dbReference type="InterPro" id="IPR052055">
    <property type="entry name" value="Hepadnavirus_pol/RT"/>
</dbReference>
<evidence type="ECO:0000313" key="12">
    <source>
        <dbReference type="EMBL" id="KAI2647217.1"/>
    </source>
</evidence>
<keyword evidence="9" id="KW-0238">DNA-binding</keyword>
<feature type="region of interest" description="Disordered" evidence="10">
    <location>
        <begin position="217"/>
        <end position="261"/>
    </location>
</feature>
<feature type="compositionally biased region" description="Polar residues" evidence="10">
    <location>
        <begin position="241"/>
        <end position="253"/>
    </location>
</feature>
<keyword evidence="7" id="KW-0378">Hydrolase</keyword>
<dbReference type="SUPFAM" id="SSF56672">
    <property type="entry name" value="DNA/RNA polymerases"/>
    <property type="match status" value="1"/>
</dbReference>
<evidence type="ECO:0000256" key="1">
    <source>
        <dbReference type="ARBA" id="ARBA00010879"/>
    </source>
</evidence>
<keyword evidence="4" id="KW-0548">Nucleotidyltransferase</keyword>
<dbReference type="EMBL" id="JACTAM010000508">
    <property type="protein sequence ID" value="KAI2647217.1"/>
    <property type="molecule type" value="Genomic_DNA"/>
</dbReference>
<evidence type="ECO:0000256" key="10">
    <source>
        <dbReference type="SAM" id="MobiDB-lite"/>
    </source>
</evidence>
<dbReference type="InterPro" id="IPR000477">
    <property type="entry name" value="RT_dom"/>
</dbReference>
<dbReference type="CDD" id="cd09275">
    <property type="entry name" value="RNase_HI_RT_DIRS1"/>
    <property type="match status" value="1"/>
</dbReference>
<dbReference type="InterPro" id="IPR043502">
    <property type="entry name" value="DNA/RNA_pol_sf"/>
</dbReference>
<feature type="region of interest" description="Disordered" evidence="10">
    <location>
        <begin position="1074"/>
        <end position="1157"/>
    </location>
</feature>
<dbReference type="Pfam" id="PF00078">
    <property type="entry name" value="RVT_1"/>
    <property type="match status" value="1"/>
</dbReference>
<keyword evidence="5" id="KW-0540">Nuclease</keyword>
<dbReference type="Gene3D" id="3.30.70.270">
    <property type="match status" value="1"/>
</dbReference>
<dbReference type="CDD" id="cd03714">
    <property type="entry name" value="RT_DIRS1"/>
    <property type="match status" value="1"/>
</dbReference>
<dbReference type="EC" id="3.1.26.4" evidence="2"/>
<feature type="domain" description="Reverse transcriptase" evidence="11">
    <location>
        <begin position="687"/>
        <end position="869"/>
    </location>
</feature>
<feature type="compositionally biased region" description="Polar residues" evidence="10">
    <location>
        <begin position="520"/>
        <end position="538"/>
    </location>
</feature>
<comment type="caution">
    <text evidence="12">The sequence shown here is derived from an EMBL/GenBank/DDBJ whole genome shotgun (WGS) entry which is preliminary data.</text>
</comment>
<dbReference type="SUPFAM" id="SSF47823">
    <property type="entry name" value="lambda integrase-like, N-terminal domain"/>
    <property type="match status" value="1"/>
</dbReference>
<accession>A0ABQ8LBE4</accession>
<keyword evidence="8" id="KW-0695">RNA-directed DNA polymerase</keyword>
<sequence>MHYLNAWLKRCVFNLDLNRESVSDPRTLSGRLFQSLGAKCEKALPPLVDFAILGTTNSPEFCDLRECDGLNSSRVETLWERLQRDRALNHMCNQSNGRARRQRRSTMSKKSSKTKHVDKPCFRACVPPCPRYITSGDTHALCVVCLGAGHAASALERADCPHCDLLPMRTLRSRKALFEEGAFTSVPRGSGPASAEAERALHSWGSQLDLLEGMETGVPLSSASPSRSAARSAGSEARTAVSSPRGTGSTVRLSSSEGGEVEIVEETPQSVQYEELLEVVTRAVEKLKIDWPTESQAEPQRSRFLQSRPPSARQSLPFFPDLHTEVSRTWNSPFSARLFIPASYNYGSVAGLDERGWMSVAIERCHGWHKAPALPTKPLRVTSALVGKGYTAAGQAGACLHTMSVLQAYQADLLKELDEGEEIKDADIAEVRRTADLALRATKETTRAIGWSMAALVAAERHLWLTLSDMKEKDRVFLLDAPLSPSGLFGNKKARKQAAAFQRFLPLRHPAREAAGQEQPRPSTSSPYRDAQKQSVATRTPPHRERVVVRCKSGTSKARPDLRVTILLTLPVLQGAAASSEHTPRFLPPGNVAGPGSSPPPRGSQGPLVQVLPAGEPLQDTVLVAQQTPETSLERLVPLVDHLAAKRVIQFGAPPPPFVGVSPTLVGPEQGLVMEQEVVSLLRKEAIEVVPPHDRESGFYSRYFIVPKKDGGLRPILDLRVLNHSVMKLKFRMLTLQQVVSQIRSKDWFVMIDLKDTYFHVSILPQHRKFLRFAFRGEAYQYRVLPFGLALSPCTFTKCVDAALAPLRLQGIRILNYIDDWLILAQSEQVAAQHRDAVLAHIKELGLRLNAKKSVLSPLQRTTYLGVVWDSTTMQAQLSPARIESILAAVRRVRIGRSLTVKQFQQLLGLMAAASNVIPFGLLYMRLLQWWLKTRGFSPRGNPLRMIKVTRRCLRALDMWRNPWFLSQGPVLGAPCRRVTLATDASLTGWGAVMSGHTARGLWRDHQLTWHINCLEMLAVFQALKHFLPDLRDRRVLVRTDNTSVVSYINHQGGLHSRPLYKLYKAMSPLVLPSSSSSPGTGCHGTDVAEASPVRFSPDRSAPGSSRESAPGRGVPSSSSPVPAGPSLVLGPDFSPRRLSMGDSRQEGSPLTGEGHCVPPSPGAVETLGVAPEGAHLLASGLSTEVVETILQSRAPSTRKLYALKWKLFTSWCERHQQDPVNCPVGTVLEFLQDRLSAGLSHSTLKVYVAAIAAYHAPFGGLLVGKDPLVLRFLRGALRLRPPVRSRVPSWDLSLVLEALCGPPFEPIKEISDRHLIKTVLLIAITSLKRVGDLQALSAAPSFLDFAPGLLSSSRESDQQKLNCMCPVRALDTYVHRAARGKGSLNPECFGLQSFPGRCLYSGHL</sequence>
<reference evidence="12 13" key="1">
    <citation type="submission" date="2022-01" db="EMBL/GenBank/DDBJ databases">
        <title>A high-quality chromosome-level genome assembly of rohu carp, Labeo rohita.</title>
        <authorList>
            <person name="Arick M.A. II"/>
            <person name="Hsu C.-Y."/>
            <person name="Magbanua Z."/>
            <person name="Pechanova O."/>
            <person name="Grover C."/>
            <person name="Miller E."/>
            <person name="Thrash A."/>
            <person name="Ezzel L."/>
            <person name="Alam S."/>
            <person name="Benzie J."/>
            <person name="Hamilton M."/>
            <person name="Karsi A."/>
            <person name="Lawrence M.L."/>
            <person name="Peterson D.G."/>
        </authorList>
    </citation>
    <scope>NUCLEOTIDE SEQUENCE [LARGE SCALE GENOMIC DNA]</scope>
    <source>
        <strain evidence="13">BAU-BD-2019</strain>
        <tissue evidence="12">Blood</tissue>
    </source>
</reference>
<feature type="region of interest" description="Disordered" evidence="10">
    <location>
        <begin position="581"/>
        <end position="608"/>
    </location>
</feature>
<dbReference type="Proteomes" id="UP000830375">
    <property type="component" value="Unassembled WGS sequence"/>
</dbReference>
<evidence type="ECO:0000256" key="7">
    <source>
        <dbReference type="ARBA" id="ARBA00022801"/>
    </source>
</evidence>
<feature type="region of interest" description="Disordered" evidence="10">
    <location>
        <begin position="511"/>
        <end position="554"/>
    </location>
</feature>
<keyword evidence="6" id="KW-0255">Endonuclease</keyword>
<feature type="compositionally biased region" description="Low complexity" evidence="10">
    <location>
        <begin position="1109"/>
        <end position="1127"/>
    </location>
</feature>
<evidence type="ECO:0000256" key="5">
    <source>
        <dbReference type="ARBA" id="ARBA00022722"/>
    </source>
</evidence>
<proteinExistence type="inferred from homology"/>
<evidence type="ECO:0000256" key="8">
    <source>
        <dbReference type="ARBA" id="ARBA00022918"/>
    </source>
</evidence>
<dbReference type="InterPro" id="IPR010998">
    <property type="entry name" value="Integrase_recombinase_N"/>
</dbReference>
<evidence type="ECO:0000256" key="2">
    <source>
        <dbReference type="ARBA" id="ARBA00012180"/>
    </source>
</evidence>
<feature type="compositionally biased region" description="Low complexity" evidence="10">
    <location>
        <begin position="221"/>
        <end position="240"/>
    </location>
</feature>
<dbReference type="Pfam" id="PF17917">
    <property type="entry name" value="RT_RNaseH"/>
    <property type="match status" value="1"/>
</dbReference>
<evidence type="ECO:0000256" key="9">
    <source>
        <dbReference type="ARBA" id="ARBA00023125"/>
    </source>
</evidence>
<dbReference type="PANTHER" id="PTHR33050">
    <property type="entry name" value="REVERSE TRANSCRIPTASE DOMAIN-CONTAINING PROTEIN"/>
    <property type="match status" value="1"/>
</dbReference>
<organism evidence="12 13">
    <name type="scientific">Labeo rohita</name>
    <name type="common">Indian major carp</name>
    <name type="synonym">Cyprinus rohita</name>
    <dbReference type="NCBI Taxonomy" id="84645"/>
    <lineage>
        <taxon>Eukaryota</taxon>
        <taxon>Metazoa</taxon>
        <taxon>Chordata</taxon>
        <taxon>Craniata</taxon>
        <taxon>Vertebrata</taxon>
        <taxon>Euteleostomi</taxon>
        <taxon>Actinopterygii</taxon>
        <taxon>Neopterygii</taxon>
        <taxon>Teleostei</taxon>
        <taxon>Ostariophysi</taxon>
        <taxon>Cypriniformes</taxon>
        <taxon>Cyprinidae</taxon>
        <taxon>Labeoninae</taxon>
        <taxon>Labeonini</taxon>
        <taxon>Labeo</taxon>
    </lineage>
</organism>
<evidence type="ECO:0000256" key="6">
    <source>
        <dbReference type="ARBA" id="ARBA00022759"/>
    </source>
</evidence>
<dbReference type="InterPro" id="IPR043128">
    <property type="entry name" value="Rev_trsase/Diguanyl_cyclase"/>
</dbReference>
<evidence type="ECO:0000259" key="11">
    <source>
        <dbReference type="PROSITE" id="PS50878"/>
    </source>
</evidence>
<protein>
    <recommendedName>
        <fullName evidence="2">ribonuclease H</fullName>
        <ecNumber evidence="2">3.1.26.4</ecNumber>
    </recommendedName>
</protein>
<gene>
    <name evidence="12" type="ORF">H4Q32_027253</name>
</gene>
<evidence type="ECO:0000256" key="3">
    <source>
        <dbReference type="ARBA" id="ARBA00022679"/>
    </source>
</evidence>
<dbReference type="PROSITE" id="PS50878">
    <property type="entry name" value="RT_POL"/>
    <property type="match status" value="1"/>
</dbReference>
<dbReference type="InterPro" id="IPR041373">
    <property type="entry name" value="RT_RNaseH"/>
</dbReference>
<name>A0ABQ8LBE4_LABRO</name>